<dbReference type="EMBL" id="FUIE01000019">
    <property type="protein sequence ID" value="SJM52380.1"/>
    <property type="molecule type" value="Genomic_DNA"/>
</dbReference>
<organism evidence="1 2">
    <name type="scientific">Brevundimonas diminuta 3F5N</name>
    <dbReference type="NCBI Taxonomy" id="1255603"/>
    <lineage>
        <taxon>Bacteria</taxon>
        <taxon>Pseudomonadati</taxon>
        <taxon>Pseudomonadota</taxon>
        <taxon>Alphaproteobacteria</taxon>
        <taxon>Caulobacterales</taxon>
        <taxon>Caulobacteraceae</taxon>
        <taxon>Brevundimonas</taxon>
    </lineage>
</organism>
<dbReference type="Pfam" id="PF19926">
    <property type="entry name" value="DUF6389"/>
    <property type="match status" value="1"/>
</dbReference>
<gene>
    <name evidence="1" type="ORF">FM111_03255</name>
</gene>
<protein>
    <submittedName>
        <fullName evidence="1">Uncharacterized protein</fullName>
    </submittedName>
</protein>
<evidence type="ECO:0000313" key="1">
    <source>
        <dbReference type="EMBL" id="SJM52380.1"/>
    </source>
</evidence>
<name>A0A1R4F8S8_BREDI</name>
<dbReference type="OrthoDB" id="1440810at2"/>
<evidence type="ECO:0000313" key="2">
    <source>
        <dbReference type="Proteomes" id="UP000195766"/>
    </source>
</evidence>
<dbReference type="RefSeq" id="WP_087139318.1">
    <property type="nucleotide sequence ID" value="NZ_FUIE01000019.1"/>
</dbReference>
<dbReference type="Proteomes" id="UP000195766">
    <property type="component" value="Unassembled WGS sequence"/>
</dbReference>
<accession>A0A1R4F8S8</accession>
<proteinExistence type="predicted"/>
<sequence>MDETAYRTALRATLDAHDHPALERIRALLAALPEAAREIHVVVFPDQDGEGAFSVHVSLDGPDLYVLNKAIEPHRTLFEVVHGEEGFEPDLPMFGRDPGFSVQDAIVDTAADWIEALWPRAGQTPVPVMIYGDEDYGLTTPRRLAP</sequence>
<dbReference type="InterPro" id="IPR045661">
    <property type="entry name" value="DUF6389"/>
</dbReference>
<dbReference type="AlphaFoldDB" id="A0A1R4F8S8"/>
<reference evidence="1 2" key="1">
    <citation type="submission" date="2017-02" db="EMBL/GenBank/DDBJ databases">
        <authorList>
            <person name="Peterson S.W."/>
        </authorList>
    </citation>
    <scope>NUCLEOTIDE SEQUENCE [LARGE SCALE GENOMIC DNA]</scope>
    <source>
        <strain evidence="1 2">3F5N</strain>
    </source>
</reference>